<organism evidence="6 7">
    <name type="scientific">Ranitomeya imitator</name>
    <name type="common">mimic poison frog</name>
    <dbReference type="NCBI Taxonomy" id="111125"/>
    <lineage>
        <taxon>Eukaryota</taxon>
        <taxon>Metazoa</taxon>
        <taxon>Chordata</taxon>
        <taxon>Craniata</taxon>
        <taxon>Vertebrata</taxon>
        <taxon>Euteleostomi</taxon>
        <taxon>Amphibia</taxon>
        <taxon>Batrachia</taxon>
        <taxon>Anura</taxon>
        <taxon>Neobatrachia</taxon>
        <taxon>Hyloidea</taxon>
        <taxon>Dendrobatidae</taxon>
        <taxon>Dendrobatinae</taxon>
        <taxon>Ranitomeya</taxon>
    </lineage>
</organism>
<keyword evidence="7" id="KW-1185">Reference proteome</keyword>
<dbReference type="Proteomes" id="UP001176940">
    <property type="component" value="Unassembled WGS sequence"/>
</dbReference>
<evidence type="ECO:0000313" key="7">
    <source>
        <dbReference type="Proteomes" id="UP001176940"/>
    </source>
</evidence>
<proteinExistence type="inferred from homology"/>
<dbReference type="CDD" id="cd00273">
    <property type="entry name" value="Chemokine_CXC"/>
    <property type="match status" value="1"/>
</dbReference>
<evidence type="ECO:0000313" key="6">
    <source>
        <dbReference type="EMBL" id="CAJ0946853.1"/>
    </source>
</evidence>
<dbReference type="SUPFAM" id="SSF54117">
    <property type="entry name" value="Interleukin 8-like chemokines"/>
    <property type="match status" value="1"/>
</dbReference>
<accession>A0ABN9LP11</accession>
<dbReference type="SMART" id="SM00199">
    <property type="entry name" value="SCY"/>
    <property type="match status" value="1"/>
</dbReference>
<comment type="similarity">
    <text evidence="2">Belongs to the intercrine alpha (chemokine CxC) family.</text>
</comment>
<gene>
    <name evidence="6" type="ORF">RIMI_LOCUS11495033</name>
</gene>
<dbReference type="Pfam" id="PF00048">
    <property type="entry name" value="IL8"/>
    <property type="match status" value="1"/>
</dbReference>
<dbReference type="PRINTS" id="PR00437">
    <property type="entry name" value="SMALLCYTKCXC"/>
</dbReference>
<evidence type="ECO:0000256" key="1">
    <source>
        <dbReference type="ARBA" id="ARBA00004613"/>
    </source>
</evidence>
<dbReference type="InterPro" id="IPR036048">
    <property type="entry name" value="Interleukin_8-like_sf"/>
</dbReference>
<dbReference type="InterPro" id="IPR001089">
    <property type="entry name" value="Chemokine_CXC"/>
</dbReference>
<keyword evidence="4" id="KW-0964">Secreted</keyword>
<reference evidence="6" key="1">
    <citation type="submission" date="2023-07" db="EMBL/GenBank/DDBJ databases">
        <authorList>
            <person name="Stuckert A."/>
        </authorList>
    </citation>
    <scope>NUCLEOTIDE SEQUENCE</scope>
</reference>
<comment type="caution">
    <text evidence="6">The sequence shown here is derived from an EMBL/GenBank/DDBJ whole genome shotgun (WGS) entry which is preliminary data.</text>
</comment>
<dbReference type="InterPro" id="IPR039809">
    <property type="entry name" value="Chemokine_b/g/d"/>
</dbReference>
<sequence>MHTSSFWEIKLGTPVENGHRAEELTNVAVVTADLKMTAKLLAIVCLLGLQFWIRHVVGSQLDNRLPGGRCRCLKVTMDAIPKQSIKNIKIIPSRVYCPNIEIIVTTKADQLVCIDAEAKWFKNMLPRLMQIKKTKRGETSKAPDHTRINFM</sequence>
<evidence type="ECO:0000256" key="4">
    <source>
        <dbReference type="ARBA" id="ARBA00022525"/>
    </source>
</evidence>
<comment type="subcellular location">
    <subcellularLocation>
        <location evidence="1">Secreted</location>
    </subcellularLocation>
</comment>
<name>A0ABN9LP11_9NEOB</name>
<feature type="domain" description="Chemokine interleukin-8-like" evidence="5">
    <location>
        <begin position="67"/>
        <end position="128"/>
    </location>
</feature>
<dbReference type="PANTHER" id="PTHR12015">
    <property type="entry name" value="SMALL INDUCIBLE CYTOKINE A"/>
    <property type="match status" value="1"/>
</dbReference>
<evidence type="ECO:0000256" key="2">
    <source>
        <dbReference type="ARBA" id="ARBA00010665"/>
    </source>
</evidence>
<keyword evidence="3" id="KW-0202">Cytokine</keyword>
<protein>
    <recommendedName>
        <fullName evidence="5">Chemokine interleukin-8-like domain-containing protein</fullName>
    </recommendedName>
</protein>
<evidence type="ECO:0000256" key="3">
    <source>
        <dbReference type="ARBA" id="ARBA00022514"/>
    </source>
</evidence>
<dbReference type="InterPro" id="IPR001811">
    <property type="entry name" value="Chemokine_IL8-like_dom"/>
</dbReference>
<dbReference type="EMBL" id="CAUEEQ010026084">
    <property type="protein sequence ID" value="CAJ0946853.1"/>
    <property type="molecule type" value="Genomic_DNA"/>
</dbReference>
<evidence type="ECO:0000259" key="5">
    <source>
        <dbReference type="SMART" id="SM00199"/>
    </source>
</evidence>
<dbReference type="Gene3D" id="2.40.50.40">
    <property type="match status" value="1"/>
</dbReference>
<dbReference type="InterPro" id="IPR033899">
    <property type="entry name" value="CXC_Chemokine_domain"/>
</dbReference>